<accession>A0A6I4SQ39</accession>
<feature type="transmembrane region" description="Helical" evidence="6">
    <location>
        <begin position="183"/>
        <end position="204"/>
    </location>
</feature>
<sequence>MPKRALVEHRPYLVASIASSIAYFVLRTQIFDELTIIALKGAGIAFLAVYAWQRSSATAAKLLAIVLALSALGDMLIEISLEYGGAAFFGSHLVAMSLYITNSRQETSPSQKGVAIALLVITPFVCWILSRDYAVSLYGLALGGMAATAWMSKFPRYRVGIGAVLFIISDWFIFLNFRTDSGTFGLLVWPIYYLGQFLIATGVIQTLRKELPTAAPV</sequence>
<evidence type="ECO:0000256" key="1">
    <source>
        <dbReference type="ARBA" id="ARBA00004141"/>
    </source>
</evidence>
<dbReference type="AlphaFoldDB" id="A0A6I4SQ39"/>
<dbReference type="InterPro" id="IPR012506">
    <property type="entry name" value="TMEM86B-like"/>
</dbReference>
<protein>
    <submittedName>
        <fullName evidence="7">Lysoplasmalogenase</fullName>
    </submittedName>
</protein>
<dbReference type="OrthoDB" id="7390032at2"/>
<keyword evidence="8" id="KW-1185">Reference proteome</keyword>
<evidence type="ECO:0000256" key="3">
    <source>
        <dbReference type="ARBA" id="ARBA00022692"/>
    </source>
</evidence>
<evidence type="ECO:0000256" key="6">
    <source>
        <dbReference type="SAM" id="Phobius"/>
    </source>
</evidence>
<dbReference type="PANTHER" id="PTHR31885">
    <property type="entry name" value="GH04784P"/>
    <property type="match status" value="1"/>
</dbReference>
<evidence type="ECO:0000313" key="8">
    <source>
        <dbReference type="Proteomes" id="UP000468943"/>
    </source>
</evidence>
<evidence type="ECO:0000313" key="7">
    <source>
        <dbReference type="EMBL" id="MXO56957.1"/>
    </source>
</evidence>
<feature type="transmembrane region" description="Helical" evidence="6">
    <location>
        <begin position="36"/>
        <end position="52"/>
    </location>
</feature>
<evidence type="ECO:0000256" key="2">
    <source>
        <dbReference type="ARBA" id="ARBA00007375"/>
    </source>
</evidence>
<name>A0A6I4SQ39_9SPHN</name>
<proteinExistence type="inferred from homology"/>
<dbReference type="Proteomes" id="UP000468943">
    <property type="component" value="Unassembled WGS sequence"/>
</dbReference>
<feature type="transmembrane region" description="Helical" evidence="6">
    <location>
        <begin position="113"/>
        <end position="130"/>
    </location>
</feature>
<reference evidence="7 8" key="1">
    <citation type="submission" date="2019-12" db="EMBL/GenBank/DDBJ databases">
        <title>Genomic-based taxomic classification of the family Erythrobacteraceae.</title>
        <authorList>
            <person name="Xu L."/>
        </authorList>
    </citation>
    <scope>NUCLEOTIDE SEQUENCE [LARGE SCALE GENOMIC DNA]</scope>
    <source>
        <strain evidence="7 8">JCM 17802</strain>
    </source>
</reference>
<dbReference type="GO" id="GO:0016020">
    <property type="term" value="C:membrane"/>
    <property type="evidence" value="ECO:0007669"/>
    <property type="project" value="UniProtKB-SubCell"/>
</dbReference>
<evidence type="ECO:0000256" key="4">
    <source>
        <dbReference type="ARBA" id="ARBA00022989"/>
    </source>
</evidence>
<organism evidence="7 8">
    <name type="scientific">Pontixanthobacter gangjinensis</name>
    <dbReference type="NCBI Taxonomy" id="1028742"/>
    <lineage>
        <taxon>Bacteria</taxon>
        <taxon>Pseudomonadati</taxon>
        <taxon>Pseudomonadota</taxon>
        <taxon>Alphaproteobacteria</taxon>
        <taxon>Sphingomonadales</taxon>
        <taxon>Erythrobacteraceae</taxon>
        <taxon>Pontixanthobacter</taxon>
    </lineage>
</organism>
<keyword evidence="5 6" id="KW-0472">Membrane</keyword>
<dbReference type="RefSeq" id="WP_160598095.1">
    <property type="nucleotide sequence ID" value="NZ_WTYS01000001.1"/>
</dbReference>
<feature type="transmembrane region" description="Helical" evidence="6">
    <location>
        <begin position="159"/>
        <end position="177"/>
    </location>
</feature>
<dbReference type="EMBL" id="WTYS01000001">
    <property type="protein sequence ID" value="MXO56957.1"/>
    <property type="molecule type" value="Genomic_DNA"/>
</dbReference>
<comment type="subcellular location">
    <subcellularLocation>
        <location evidence="1">Membrane</location>
        <topology evidence="1">Multi-pass membrane protein</topology>
    </subcellularLocation>
</comment>
<dbReference type="GO" id="GO:0016787">
    <property type="term" value="F:hydrolase activity"/>
    <property type="evidence" value="ECO:0007669"/>
    <property type="project" value="TreeGrafter"/>
</dbReference>
<feature type="transmembrane region" description="Helical" evidence="6">
    <location>
        <begin position="12"/>
        <end position="30"/>
    </location>
</feature>
<evidence type="ECO:0000256" key="5">
    <source>
        <dbReference type="ARBA" id="ARBA00023136"/>
    </source>
</evidence>
<gene>
    <name evidence="7" type="ORF">GRI36_08675</name>
</gene>
<comment type="similarity">
    <text evidence="2">Belongs to the TMEM86 family.</text>
</comment>
<comment type="caution">
    <text evidence="7">The sequence shown here is derived from an EMBL/GenBank/DDBJ whole genome shotgun (WGS) entry which is preliminary data.</text>
</comment>
<keyword evidence="3 6" id="KW-0812">Transmembrane</keyword>
<dbReference type="PANTHER" id="PTHR31885:SF6">
    <property type="entry name" value="GH04784P"/>
    <property type="match status" value="1"/>
</dbReference>
<feature type="transmembrane region" description="Helical" evidence="6">
    <location>
        <begin position="83"/>
        <end position="101"/>
    </location>
</feature>
<keyword evidence="4 6" id="KW-1133">Transmembrane helix</keyword>
<dbReference type="Pfam" id="PF07947">
    <property type="entry name" value="YhhN"/>
    <property type="match status" value="1"/>
</dbReference>
<feature type="transmembrane region" description="Helical" evidence="6">
    <location>
        <begin position="59"/>
        <end position="77"/>
    </location>
</feature>